<comment type="similarity">
    <text evidence="1">Belongs to the membrane fusion protein (MFP) (TC 8.A.1) family.</text>
</comment>
<proteinExistence type="inferred from homology"/>
<feature type="domain" description="CusB-like beta-barrel" evidence="4">
    <location>
        <begin position="233"/>
        <end position="306"/>
    </location>
</feature>
<dbReference type="GO" id="GO:0060003">
    <property type="term" value="P:copper ion export"/>
    <property type="evidence" value="ECO:0007669"/>
    <property type="project" value="TreeGrafter"/>
</dbReference>
<accession>A0A3B0YDV9</accession>
<dbReference type="NCBIfam" id="TIGR01730">
    <property type="entry name" value="RND_mfp"/>
    <property type="match status" value="1"/>
</dbReference>
<evidence type="ECO:0000256" key="1">
    <source>
        <dbReference type="ARBA" id="ARBA00009477"/>
    </source>
</evidence>
<evidence type="ECO:0000259" key="5">
    <source>
        <dbReference type="Pfam" id="PF25973"/>
    </source>
</evidence>
<dbReference type="EMBL" id="UOFN01000023">
    <property type="protein sequence ID" value="VAW73797.1"/>
    <property type="molecule type" value="Genomic_DNA"/>
</dbReference>
<dbReference type="GO" id="GO:0016020">
    <property type="term" value="C:membrane"/>
    <property type="evidence" value="ECO:0007669"/>
    <property type="project" value="InterPro"/>
</dbReference>
<dbReference type="GO" id="GO:0046914">
    <property type="term" value="F:transition metal ion binding"/>
    <property type="evidence" value="ECO:0007669"/>
    <property type="project" value="TreeGrafter"/>
</dbReference>
<dbReference type="InterPro" id="IPR006143">
    <property type="entry name" value="RND_pump_MFP"/>
</dbReference>
<gene>
    <name evidence="6" type="ORF">MNBD_GAMMA15-305</name>
</gene>
<sequence>MRINIFILLLALASGNTYAAEGHGNDENEGGHEEAGHEEGGHEEGEEEEAAAELTPEQIRTAEIETIELHRSQVSGILIAPGEVMLNAYRTSRVTPRIEAQIVTRHARLGDLVEPGTPLVTLSSVEVAEAQGQLLVSDREWRRVQKLGRKVVSERRYIEAQVARQQAFAKVVAYGMTEKQVKALLSKGNASRANGELVLLSAQSGTVINDDFVIGELAEPGRVLFTLTDESRLWVDARLNAADANLVSVDSPARIRVGTRWMDGKVIQARHTLDERTRTLSVRLEVANPDDQLHPGQFVTVEMQSSNSQNDISVPVSAVMRSPDGDWQVFIEEAPGRYEPREVEVLRTVGNRMVVDGLREGQRIVSKGAFFIQSEIAKSGFSVHNH</sequence>
<dbReference type="InterPro" id="IPR058792">
    <property type="entry name" value="Beta-barrel_RND_2"/>
</dbReference>
<dbReference type="InterPro" id="IPR058647">
    <property type="entry name" value="BSH_CzcB-like"/>
</dbReference>
<dbReference type="AlphaFoldDB" id="A0A3B0YDV9"/>
<evidence type="ECO:0000259" key="4">
    <source>
        <dbReference type="Pfam" id="PF25954"/>
    </source>
</evidence>
<evidence type="ECO:0000313" key="6">
    <source>
        <dbReference type="EMBL" id="VAW73797.1"/>
    </source>
</evidence>
<dbReference type="SUPFAM" id="SSF111369">
    <property type="entry name" value="HlyD-like secretion proteins"/>
    <property type="match status" value="1"/>
</dbReference>
<dbReference type="GO" id="GO:0015679">
    <property type="term" value="P:plasma membrane copper ion transport"/>
    <property type="evidence" value="ECO:0007669"/>
    <property type="project" value="TreeGrafter"/>
</dbReference>
<evidence type="ECO:0000256" key="2">
    <source>
        <dbReference type="ARBA" id="ARBA00022448"/>
    </source>
</evidence>
<dbReference type="Gene3D" id="2.40.420.20">
    <property type="match status" value="1"/>
</dbReference>
<dbReference type="Gene3D" id="2.40.30.170">
    <property type="match status" value="1"/>
</dbReference>
<dbReference type="PANTHER" id="PTHR30097">
    <property type="entry name" value="CATION EFFLUX SYSTEM PROTEIN CUSB"/>
    <property type="match status" value="1"/>
</dbReference>
<feature type="region of interest" description="Disordered" evidence="3">
    <location>
        <begin position="21"/>
        <end position="56"/>
    </location>
</feature>
<evidence type="ECO:0000256" key="3">
    <source>
        <dbReference type="SAM" id="MobiDB-lite"/>
    </source>
</evidence>
<organism evidence="6">
    <name type="scientific">hydrothermal vent metagenome</name>
    <dbReference type="NCBI Taxonomy" id="652676"/>
    <lineage>
        <taxon>unclassified sequences</taxon>
        <taxon>metagenomes</taxon>
        <taxon>ecological metagenomes</taxon>
    </lineage>
</organism>
<name>A0A3B0YDV9_9ZZZZ</name>
<dbReference type="Gene3D" id="2.40.50.100">
    <property type="match status" value="1"/>
</dbReference>
<dbReference type="InterPro" id="IPR051909">
    <property type="entry name" value="MFP_Cation_Efflux"/>
</dbReference>
<dbReference type="PANTHER" id="PTHR30097:SF15">
    <property type="entry name" value="CATION EFFLUX SYSTEM PROTEIN CUSB"/>
    <property type="match status" value="1"/>
</dbReference>
<feature type="domain" description="CzcB-like barrel-sandwich hybrid" evidence="5">
    <location>
        <begin position="90"/>
        <end position="229"/>
    </location>
</feature>
<dbReference type="Pfam" id="PF25973">
    <property type="entry name" value="BSH_CzcB"/>
    <property type="match status" value="1"/>
</dbReference>
<reference evidence="6" key="1">
    <citation type="submission" date="2018-06" db="EMBL/GenBank/DDBJ databases">
        <authorList>
            <person name="Zhirakovskaya E."/>
        </authorList>
    </citation>
    <scope>NUCLEOTIDE SEQUENCE</scope>
</reference>
<dbReference type="Pfam" id="PF25954">
    <property type="entry name" value="Beta-barrel_RND_2"/>
    <property type="match status" value="1"/>
</dbReference>
<dbReference type="FunFam" id="2.40.30.170:FF:000010">
    <property type="entry name" value="Efflux RND transporter periplasmic adaptor subunit"/>
    <property type="match status" value="1"/>
</dbReference>
<feature type="compositionally biased region" description="Basic and acidic residues" evidence="3">
    <location>
        <begin position="23"/>
        <end position="43"/>
    </location>
</feature>
<protein>
    <submittedName>
        <fullName evidence="6">Probable Co/Zn/Cd efflux system membrane fusion protein</fullName>
    </submittedName>
</protein>
<keyword evidence="2" id="KW-0813">Transport</keyword>
<dbReference type="Gene3D" id="1.10.287.470">
    <property type="entry name" value="Helix hairpin bin"/>
    <property type="match status" value="1"/>
</dbReference>
<dbReference type="GO" id="GO:0030288">
    <property type="term" value="C:outer membrane-bounded periplasmic space"/>
    <property type="evidence" value="ECO:0007669"/>
    <property type="project" value="TreeGrafter"/>
</dbReference>
<dbReference type="GO" id="GO:0022857">
    <property type="term" value="F:transmembrane transporter activity"/>
    <property type="evidence" value="ECO:0007669"/>
    <property type="project" value="InterPro"/>
</dbReference>